<keyword evidence="5 6" id="KW-0456">Lyase</keyword>
<dbReference type="Gene3D" id="1.10.275.10">
    <property type="entry name" value="Fumarase/aspartase (N-terminal domain)"/>
    <property type="match status" value="1"/>
</dbReference>
<evidence type="ECO:0000256" key="3">
    <source>
        <dbReference type="ARBA" id="ARBA00012338"/>
    </source>
</evidence>
<comment type="pathway">
    <text evidence="2 6">Amino-acid biosynthesis; L-arginine biosynthesis; L-arginine from L-ornithine and carbamoyl phosphate: step 3/3.</text>
</comment>
<dbReference type="NCBIfam" id="TIGR00838">
    <property type="entry name" value="argH"/>
    <property type="match status" value="1"/>
</dbReference>
<evidence type="ECO:0000259" key="7">
    <source>
        <dbReference type="Pfam" id="PF00206"/>
    </source>
</evidence>
<evidence type="ECO:0000256" key="5">
    <source>
        <dbReference type="ARBA" id="ARBA00023239"/>
    </source>
</evidence>
<comment type="subcellular location">
    <subcellularLocation>
        <location evidence="6">Cytoplasm</location>
    </subcellularLocation>
</comment>
<dbReference type="PROSITE" id="PS00163">
    <property type="entry name" value="FUMARATE_LYASES"/>
    <property type="match status" value="1"/>
</dbReference>
<keyword evidence="6" id="KW-0028">Amino-acid biosynthesis</keyword>
<dbReference type="InterPro" id="IPR009049">
    <property type="entry name" value="Argininosuccinate_lyase"/>
</dbReference>
<protein>
    <recommendedName>
        <fullName evidence="3 6">Argininosuccinate lyase</fullName>
        <shortName evidence="6">ASAL</shortName>
        <ecNumber evidence="3 6">4.3.2.1</ecNumber>
    </recommendedName>
    <alternativeName>
        <fullName evidence="6">Arginosuccinase</fullName>
    </alternativeName>
</protein>
<dbReference type="PRINTS" id="PR00149">
    <property type="entry name" value="FUMRATELYASE"/>
</dbReference>
<accession>A0ABX7M3B0</accession>
<organism evidence="9 10">
    <name type="scientific">Niveibacterium microcysteis</name>
    <dbReference type="NCBI Taxonomy" id="2811415"/>
    <lineage>
        <taxon>Bacteria</taxon>
        <taxon>Pseudomonadati</taxon>
        <taxon>Pseudomonadota</taxon>
        <taxon>Betaproteobacteria</taxon>
        <taxon>Rhodocyclales</taxon>
        <taxon>Rhodocyclaceae</taxon>
        <taxon>Niveibacterium</taxon>
    </lineage>
</organism>
<dbReference type="SUPFAM" id="SSF48557">
    <property type="entry name" value="L-aspartase-like"/>
    <property type="match status" value="1"/>
</dbReference>
<dbReference type="PANTHER" id="PTHR43814">
    <property type="entry name" value="ARGININOSUCCINATE LYASE"/>
    <property type="match status" value="1"/>
</dbReference>
<dbReference type="EC" id="4.3.2.1" evidence="3 6"/>
<dbReference type="InterPro" id="IPR024083">
    <property type="entry name" value="Fumarase/histidase_N"/>
</dbReference>
<dbReference type="Gene3D" id="1.20.200.10">
    <property type="entry name" value="Fumarase/aspartase (Central domain)"/>
    <property type="match status" value="1"/>
</dbReference>
<dbReference type="HAMAP" id="MF_00006">
    <property type="entry name" value="Arg_succ_lyase"/>
    <property type="match status" value="1"/>
</dbReference>
<dbReference type="PANTHER" id="PTHR43814:SF1">
    <property type="entry name" value="ARGININOSUCCINATE LYASE"/>
    <property type="match status" value="1"/>
</dbReference>
<sequence length="470" mass="51978">MTERSQPSHAETGDAKAWSGRFNEPVSDLVKRFTASVFFDCRMAEQDIRGSLAHAKMLAKQNIIGAQDLADIERGMAQILDEIAAGKFEWSLDLEDVHLNIERRLTTLVGDAGKRLHTGRSRNDQVATDIRLWLRDAVDQAIELLGNFQRALCDLAEQHAATPMPGFTHLQVAQPVTFGHHLMAYVEMARRDAERLVDARRRVNRLPLGASALAGTSYPIDREFVARELGFEAVCENSLDAVSDRDFAIEFTAAAALVMTHLSRLSEELILWMSPRVGFIDLADRFCTGSSIMPQKKNPDVPELVRGKTGRVNGHLVGLLTLMKGQPLAYNKDNQEDKEPLFDTADTLIDSLRIFTDMVSGIRVKADAMRDALKQGFATATELADYLVKRGLPFRDAHEAVARAVREAETRGCDLPDLPLDVLRSFSNLVAEDVYQVLTVEGALAGRNHIGGTAPEQVRAAIARARNRLG</sequence>
<reference evidence="9 10" key="1">
    <citation type="submission" date="2021-02" db="EMBL/GenBank/DDBJ databases">
        <title>Niveibacterium changnyeongensis HC41.</title>
        <authorList>
            <person name="Kang M."/>
        </authorList>
    </citation>
    <scope>NUCLEOTIDE SEQUENCE [LARGE SCALE GENOMIC DNA]</scope>
    <source>
        <strain evidence="9 10">HC41</strain>
    </source>
</reference>
<dbReference type="Proteomes" id="UP000663570">
    <property type="component" value="Chromosome"/>
</dbReference>
<keyword evidence="4 6" id="KW-0055">Arginine biosynthesis</keyword>
<evidence type="ECO:0000256" key="1">
    <source>
        <dbReference type="ARBA" id="ARBA00000985"/>
    </source>
</evidence>
<evidence type="ECO:0000313" key="10">
    <source>
        <dbReference type="Proteomes" id="UP000663570"/>
    </source>
</evidence>
<comment type="similarity">
    <text evidence="6">Belongs to the lyase 1 family. Argininosuccinate lyase subfamily.</text>
</comment>
<dbReference type="EMBL" id="CP071060">
    <property type="protein sequence ID" value="QSI76252.1"/>
    <property type="molecule type" value="Genomic_DNA"/>
</dbReference>
<dbReference type="InterPro" id="IPR020557">
    <property type="entry name" value="Fumarate_lyase_CS"/>
</dbReference>
<name>A0ABX7M3B0_9RHOO</name>
<evidence type="ECO:0000256" key="2">
    <source>
        <dbReference type="ARBA" id="ARBA00004941"/>
    </source>
</evidence>
<evidence type="ECO:0000256" key="4">
    <source>
        <dbReference type="ARBA" id="ARBA00022571"/>
    </source>
</evidence>
<dbReference type="Gene3D" id="1.10.40.30">
    <property type="entry name" value="Fumarase/aspartase (C-terminal domain)"/>
    <property type="match status" value="1"/>
</dbReference>
<evidence type="ECO:0000259" key="8">
    <source>
        <dbReference type="Pfam" id="PF14698"/>
    </source>
</evidence>
<comment type="catalytic activity">
    <reaction evidence="1 6">
        <text>2-(N(omega)-L-arginino)succinate = fumarate + L-arginine</text>
        <dbReference type="Rhea" id="RHEA:24020"/>
        <dbReference type="ChEBI" id="CHEBI:29806"/>
        <dbReference type="ChEBI" id="CHEBI:32682"/>
        <dbReference type="ChEBI" id="CHEBI:57472"/>
        <dbReference type="EC" id="4.3.2.1"/>
    </reaction>
</comment>
<feature type="domain" description="Argininosuccinate lyase C-terminal" evidence="8">
    <location>
        <begin position="377"/>
        <end position="444"/>
    </location>
</feature>
<proteinExistence type="inferred from homology"/>
<dbReference type="Pfam" id="PF00206">
    <property type="entry name" value="Lyase_1"/>
    <property type="match status" value="1"/>
</dbReference>
<dbReference type="InterPro" id="IPR022761">
    <property type="entry name" value="Fumarate_lyase_N"/>
</dbReference>
<dbReference type="Pfam" id="PF14698">
    <property type="entry name" value="ASL_C2"/>
    <property type="match status" value="1"/>
</dbReference>
<dbReference type="InterPro" id="IPR008948">
    <property type="entry name" value="L-Aspartase-like"/>
</dbReference>
<dbReference type="PRINTS" id="PR00145">
    <property type="entry name" value="ARGSUCLYASE"/>
</dbReference>
<dbReference type="CDD" id="cd01359">
    <property type="entry name" value="Argininosuccinate_lyase"/>
    <property type="match status" value="1"/>
</dbReference>
<evidence type="ECO:0000313" key="9">
    <source>
        <dbReference type="EMBL" id="QSI76252.1"/>
    </source>
</evidence>
<dbReference type="RefSeq" id="WP_206253986.1">
    <property type="nucleotide sequence ID" value="NZ_CP071060.1"/>
</dbReference>
<evidence type="ECO:0000256" key="6">
    <source>
        <dbReference type="HAMAP-Rule" id="MF_00006"/>
    </source>
</evidence>
<dbReference type="InterPro" id="IPR029419">
    <property type="entry name" value="Arg_succ_lyase_C"/>
</dbReference>
<keyword evidence="6" id="KW-0963">Cytoplasm</keyword>
<dbReference type="GO" id="GO:0004056">
    <property type="term" value="F:argininosuccinate lyase activity"/>
    <property type="evidence" value="ECO:0007669"/>
    <property type="project" value="UniProtKB-EC"/>
</dbReference>
<feature type="domain" description="Fumarate lyase N-terminal" evidence="7">
    <location>
        <begin position="20"/>
        <end position="314"/>
    </location>
</feature>
<keyword evidence="10" id="KW-1185">Reference proteome</keyword>
<dbReference type="InterPro" id="IPR000362">
    <property type="entry name" value="Fumarate_lyase_fam"/>
</dbReference>
<gene>
    <name evidence="6 9" type="primary">argH</name>
    <name evidence="9" type="ORF">JY500_17530</name>
</gene>